<reference evidence="1 2" key="1">
    <citation type="submission" date="2020-02" db="EMBL/GenBank/DDBJ databases">
        <title>Bacillus aquiflavi sp. nov., isolated from yellow water of strong flavor Chinese baijiu in Yibin region of China.</title>
        <authorList>
            <person name="Xie J."/>
        </authorList>
    </citation>
    <scope>NUCLEOTIDE SEQUENCE [LARGE SCALE GENOMIC DNA]</scope>
    <source>
        <strain evidence="1 2">SA4</strain>
    </source>
</reference>
<proteinExistence type="predicted"/>
<dbReference type="InterPro" id="IPR026838">
    <property type="entry name" value="YheC/D"/>
</dbReference>
<gene>
    <name evidence="1" type="ORF">G4D63_02375</name>
</gene>
<sequence length="342" mass="40071">MVTIGMLHYRKHPDTVKKAYAYAAAAKMEGVNFFYFSFSNVDFLTETIVGYKYEDGGWVIDTFPFPDIIYNAGSASTEMQSQVEEKLRELIPFTSHSIGNKMSVYNRIQDGQEFRQYLIPTKKMKSVQSVMDVLKREKKVIIKPTSGRKGDDVIFIERIHDEYRLLVRRRELRFNYAQFSQYIIDLLIINSWIVQPYIQSVTNDGFPYDFRLHVQKNAEGKWIITCIYPRVTVKGVVSNISKGGYTNMFEDFLRMEFNEHYFNMKRYLEHFAVSFASHFDSLYDDQLDELGIDIGIDKNRKAWIYEVNWRPGTPPTYSLELDVARNMVGYAAHIVRKNTNEN</sequence>
<dbReference type="Pfam" id="PF14398">
    <property type="entry name" value="ATPgrasp_YheCD"/>
    <property type="match status" value="1"/>
</dbReference>
<organism evidence="1 2">
    <name type="scientific">Bacillus mesophilus</name>
    <dbReference type="NCBI Taxonomy" id="1808955"/>
    <lineage>
        <taxon>Bacteria</taxon>
        <taxon>Bacillati</taxon>
        <taxon>Bacillota</taxon>
        <taxon>Bacilli</taxon>
        <taxon>Bacillales</taxon>
        <taxon>Bacillaceae</taxon>
        <taxon>Bacillus</taxon>
    </lineage>
</organism>
<dbReference type="EMBL" id="JAAIWM010000001">
    <property type="protein sequence ID" value="NEY70576.1"/>
    <property type="molecule type" value="Genomic_DNA"/>
</dbReference>
<protein>
    <submittedName>
        <fullName evidence="1">YheC/YheD family protein</fullName>
    </submittedName>
</protein>
<evidence type="ECO:0000313" key="2">
    <source>
        <dbReference type="Proteomes" id="UP000481043"/>
    </source>
</evidence>
<accession>A0A6M0Q2N3</accession>
<dbReference type="SUPFAM" id="SSF56059">
    <property type="entry name" value="Glutathione synthetase ATP-binding domain-like"/>
    <property type="match status" value="1"/>
</dbReference>
<dbReference type="Proteomes" id="UP000481043">
    <property type="component" value="Unassembled WGS sequence"/>
</dbReference>
<keyword evidence="2" id="KW-1185">Reference proteome</keyword>
<name>A0A6M0Q2N3_9BACI</name>
<dbReference type="Gene3D" id="3.30.470.20">
    <property type="entry name" value="ATP-grasp fold, B domain"/>
    <property type="match status" value="1"/>
</dbReference>
<evidence type="ECO:0000313" key="1">
    <source>
        <dbReference type="EMBL" id="NEY70576.1"/>
    </source>
</evidence>
<dbReference type="AlphaFoldDB" id="A0A6M0Q2N3"/>
<comment type="caution">
    <text evidence="1">The sequence shown here is derived from an EMBL/GenBank/DDBJ whole genome shotgun (WGS) entry which is preliminary data.</text>
</comment>